<dbReference type="RefSeq" id="WP_220647977.1">
    <property type="nucleotide sequence ID" value="NZ_CP080647.1"/>
</dbReference>
<accession>A0ABX8XTD8</accession>
<dbReference type="Proteomes" id="UP000827138">
    <property type="component" value="Chromosome"/>
</dbReference>
<name>A0ABX8XTD8_9ACTN</name>
<dbReference type="EMBL" id="CP080647">
    <property type="protein sequence ID" value="QYX79166.1"/>
    <property type="molecule type" value="Genomic_DNA"/>
</dbReference>
<keyword evidence="2" id="KW-1185">Reference proteome</keyword>
<dbReference type="SUPFAM" id="SSF50494">
    <property type="entry name" value="Trypsin-like serine proteases"/>
    <property type="match status" value="1"/>
</dbReference>
<proteinExistence type="predicted"/>
<dbReference type="Gene3D" id="2.40.10.10">
    <property type="entry name" value="Trypsin-like serine proteases"/>
    <property type="match status" value="1"/>
</dbReference>
<evidence type="ECO:0000313" key="1">
    <source>
        <dbReference type="EMBL" id="QYX79166.1"/>
    </source>
</evidence>
<sequence length="327" mass="34483">MKLESAVELKDKLLEDFRLEEPVVARLGRRLCVAAAAERPSPMHVASFPDTGGFGIGVAVLKPGKYGIAVRVQSVTPRTHTLAARIRKEAHDEVDVQFIGRVNACVASLRPGVSIGHGLVTAGTLGAFVTLRDQPGDHVLSNNHVLAACDLGNIGDSILHPGTKDGSPAAPCTRIGSLSEVEKLRAHRAASNIMDAATCRLDDDVQFEPSPPHLRGVAPLALDVPVEKLGKATNHTTGMVRAIVDDVWVEYEGGNAYRFDGQFEVEGDGVDPFCSDGDSGAIVWHSGTSDAVGLLFARSASGGHNGMGVTYVNPLEPVLSRFGATLS</sequence>
<dbReference type="InterPro" id="IPR043504">
    <property type="entry name" value="Peptidase_S1_PA_chymotrypsin"/>
</dbReference>
<organism evidence="1 2">
    <name type="scientific">Streptomyces akebiae</name>
    <dbReference type="NCBI Taxonomy" id="2865673"/>
    <lineage>
        <taxon>Bacteria</taxon>
        <taxon>Bacillati</taxon>
        <taxon>Actinomycetota</taxon>
        <taxon>Actinomycetes</taxon>
        <taxon>Kitasatosporales</taxon>
        <taxon>Streptomycetaceae</taxon>
        <taxon>Streptomyces</taxon>
    </lineage>
</organism>
<gene>
    <name evidence="1" type="ORF">K1J60_23975</name>
</gene>
<reference evidence="1 2" key="1">
    <citation type="submission" date="2021-08" db="EMBL/GenBank/DDBJ databases">
        <authorList>
            <person name="Ping M."/>
        </authorList>
    </citation>
    <scope>NUCLEOTIDE SEQUENCE [LARGE SCALE GENOMIC DNA]</scope>
    <source>
        <strain evidence="1 2">MG28</strain>
    </source>
</reference>
<dbReference type="InterPro" id="IPR009003">
    <property type="entry name" value="Peptidase_S1_PA"/>
</dbReference>
<protein>
    <submittedName>
        <fullName evidence="1">S1 family peptidase</fullName>
    </submittedName>
</protein>
<evidence type="ECO:0000313" key="2">
    <source>
        <dbReference type="Proteomes" id="UP000827138"/>
    </source>
</evidence>